<feature type="domain" description="Carrier" evidence="3">
    <location>
        <begin position="8"/>
        <end position="84"/>
    </location>
</feature>
<name>A0A3M8WDC2_9ACTN</name>
<dbReference type="PROSITE" id="PS00012">
    <property type="entry name" value="PHOSPHOPANTETHEINE"/>
    <property type="match status" value="1"/>
</dbReference>
<dbReference type="AlphaFoldDB" id="A0A3M8WDC2"/>
<comment type="caution">
    <text evidence="4">The sequence shown here is derived from an EMBL/GenBank/DDBJ whole genome shotgun (WGS) entry which is preliminary data.</text>
</comment>
<gene>
    <name evidence="4" type="ORF">EEJ42_14490</name>
</gene>
<dbReference type="Pfam" id="PF00550">
    <property type="entry name" value="PP-binding"/>
    <property type="match status" value="1"/>
</dbReference>
<dbReference type="Gene3D" id="1.10.1200.10">
    <property type="entry name" value="ACP-like"/>
    <property type="match status" value="1"/>
</dbReference>
<evidence type="ECO:0000256" key="2">
    <source>
        <dbReference type="ARBA" id="ARBA00022553"/>
    </source>
</evidence>
<accession>A0A3M8WDC2</accession>
<keyword evidence="1" id="KW-0596">Phosphopantetheine</keyword>
<dbReference type="InterPro" id="IPR006162">
    <property type="entry name" value="Ppantetheine_attach_site"/>
</dbReference>
<dbReference type="SUPFAM" id="SSF47336">
    <property type="entry name" value="ACP-like"/>
    <property type="match status" value="1"/>
</dbReference>
<evidence type="ECO:0000259" key="3">
    <source>
        <dbReference type="PROSITE" id="PS50075"/>
    </source>
</evidence>
<dbReference type="PROSITE" id="PS50075">
    <property type="entry name" value="CARRIER"/>
    <property type="match status" value="1"/>
</dbReference>
<reference evidence="4 5" key="1">
    <citation type="submission" date="2018-11" db="EMBL/GenBank/DDBJ databases">
        <title>The Potential of Streptomyces as Biocontrol Agents against the Tomato grey mould, Botrytis cinerea (Gray mold) Frontiers in Microbiology.</title>
        <authorList>
            <person name="Li D."/>
        </authorList>
    </citation>
    <scope>NUCLEOTIDE SEQUENCE [LARGE SCALE GENOMIC DNA]</scope>
    <source>
        <strain evidence="4 5">NEAU-LD23</strain>
    </source>
</reference>
<evidence type="ECO:0000313" key="4">
    <source>
        <dbReference type="EMBL" id="RNG26739.1"/>
    </source>
</evidence>
<sequence length="87" mass="9463">MTGQQITEAQTAHPDNLAVAWVGELLEESDLSARDNFLDLGGHSVLALELSERVKKDLGVDLDMQILFERSIGEAIADAVTRARTAK</sequence>
<evidence type="ECO:0000256" key="1">
    <source>
        <dbReference type="ARBA" id="ARBA00022450"/>
    </source>
</evidence>
<dbReference type="RefSeq" id="WP_123100364.1">
    <property type="nucleotide sequence ID" value="NZ_RIBZ01000182.1"/>
</dbReference>
<dbReference type="InterPro" id="IPR009081">
    <property type="entry name" value="PP-bd_ACP"/>
</dbReference>
<keyword evidence="5" id="KW-1185">Reference proteome</keyword>
<organism evidence="4 5">
    <name type="scientific">Streptomyces botrytidirepellens</name>
    <dbReference type="NCBI Taxonomy" id="2486417"/>
    <lineage>
        <taxon>Bacteria</taxon>
        <taxon>Bacillati</taxon>
        <taxon>Actinomycetota</taxon>
        <taxon>Actinomycetes</taxon>
        <taxon>Kitasatosporales</taxon>
        <taxon>Streptomycetaceae</taxon>
        <taxon>Streptomyces</taxon>
    </lineage>
</organism>
<keyword evidence="2" id="KW-0597">Phosphoprotein</keyword>
<dbReference type="EMBL" id="RIBZ01000182">
    <property type="protein sequence ID" value="RNG26739.1"/>
    <property type="molecule type" value="Genomic_DNA"/>
</dbReference>
<dbReference type="InterPro" id="IPR036736">
    <property type="entry name" value="ACP-like_sf"/>
</dbReference>
<protein>
    <submittedName>
        <fullName evidence="4">Acyl carrier protein</fullName>
    </submittedName>
</protein>
<evidence type="ECO:0000313" key="5">
    <source>
        <dbReference type="Proteomes" id="UP000275401"/>
    </source>
</evidence>
<dbReference type="Proteomes" id="UP000275401">
    <property type="component" value="Unassembled WGS sequence"/>
</dbReference>
<proteinExistence type="predicted"/>